<evidence type="ECO:0000313" key="2">
    <source>
        <dbReference type="EnsemblPlants" id="OGLUM06G22210.1"/>
    </source>
</evidence>
<dbReference type="EnsemblPlants" id="OGLUM06G22210.1">
    <property type="protein sequence ID" value="OGLUM06G22210.1"/>
    <property type="gene ID" value="OGLUM06G22210"/>
</dbReference>
<evidence type="ECO:0000256" key="1">
    <source>
        <dbReference type="SAM" id="MobiDB-lite"/>
    </source>
</evidence>
<dbReference type="Proteomes" id="UP000026961">
    <property type="component" value="Chromosome 6"/>
</dbReference>
<keyword evidence="3" id="KW-1185">Reference proteome</keyword>
<accession>A0A0E0ABW7</accession>
<proteinExistence type="predicted"/>
<sequence>MRGGDNVSMTRQRSGGGSATRRRSYGAQVAELGQWHSQGYNGQIWSGVEGGGSAATGPWEQGSQSAMGKGGKGN</sequence>
<protein>
    <submittedName>
        <fullName evidence="2">Uncharacterized protein</fullName>
    </submittedName>
</protein>
<feature type="region of interest" description="Disordered" evidence="1">
    <location>
        <begin position="40"/>
        <end position="74"/>
    </location>
</feature>
<organism evidence="2">
    <name type="scientific">Oryza glumipatula</name>
    <dbReference type="NCBI Taxonomy" id="40148"/>
    <lineage>
        <taxon>Eukaryota</taxon>
        <taxon>Viridiplantae</taxon>
        <taxon>Streptophyta</taxon>
        <taxon>Embryophyta</taxon>
        <taxon>Tracheophyta</taxon>
        <taxon>Spermatophyta</taxon>
        <taxon>Magnoliopsida</taxon>
        <taxon>Liliopsida</taxon>
        <taxon>Poales</taxon>
        <taxon>Poaceae</taxon>
        <taxon>BOP clade</taxon>
        <taxon>Oryzoideae</taxon>
        <taxon>Oryzeae</taxon>
        <taxon>Oryzinae</taxon>
        <taxon>Oryza</taxon>
    </lineage>
</organism>
<dbReference type="Gramene" id="OGLUM06G22210.1">
    <property type="protein sequence ID" value="OGLUM06G22210.1"/>
    <property type="gene ID" value="OGLUM06G22210"/>
</dbReference>
<dbReference type="HOGENOM" id="CLU_2691782_0_0_1"/>
<reference evidence="2" key="1">
    <citation type="submission" date="2015-04" db="UniProtKB">
        <authorList>
            <consortium name="EnsemblPlants"/>
        </authorList>
    </citation>
    <scope>IDENTIFICATION</scope>
</reference>
<dbReference type="AlphaFoldDB" id="A0A0E0ABW7"/>
<feature type="region of interest" description="Disordered" evidence="1">
    <location>
        <begin position="1"/>
        <end position="25"/>
    </location>
</feature>
<reference evidence="2" key="2">
    <citation type="submission" date="2018-05" db="EMBL/GenBank/DDBJ databases">
        <title>OgluRS3 (Oryza glumaepatula Reference Sequence Version 3).</title>
        <authorList>
            <person name="Zhang J."/>
            <person name="Kudrna D."/>
            <person name="Lee S."/>
            <person name="Talag J."/>
            <person name="Welchert J."/>
            <person name="Wing R.A."/>
        </authorList>
    </citation>
    <scope>NUCLEOTIDE SEQUENCE [LARGE SCALE GENOMIC DNA]</scope>
</reference>
<evidence type="ECO:0000313" key="3">
    <source>
        <dbReference type="Proteomes" id="UP000026961"/>
    </source>
</evidence>
<name>A0A0E0ABW7_9ORYZ</name>